<evidence type="ECO:0000313" key="2">
    <source>
        <dbReference type="Proteomes" id="UP001428341"/>
    </source>
</evidence>
<dbReference type="AlphaFoldDB" id="A0AAP0MIQ6"/>
<comment type="caution">
    <text evidence="1">The sequence shown here is derived from an EMBL/GenBank/DDBJ whole genome shotgun (WGS) entry which is preliminary data.</text>
</comment>
<gene>
    <name evidence="1" type="ORF">WN944_006147</name>
</gene>
<dbReference type="EMBL" id="JBCGBO010000003">
    <property type="protein sequence ID" value="KAK9214159.1"/>
    <property type="molecule type" value="Genomic_DNA"/>
</dbReference>
<dbReference type="Proteomes" id="UP001428341">
    <property type="component" value="Unassembled WGS sequence"/>
</dbReference>
<organism evidence="1 2">
    <name type="scientific">Citrus x changshan-huyou</name>
    <dbReference type="NCBI Taxonomy" id="2935761"/>
    <lineage>
        <taxon>Eukaryota</taxon>
        <taxon>Viridiplantae</taxon>
        <taxon>Streptophyta</taxon>
        <taxon>Embryophyta</taxon>
        <taxon>Tracheophyta</taxon>
        <taxon>Spermatophyta</taxon>
        <taxon>Magnoliopsida</taxon>
        <taxon>eudicotyledons</taxon>
        <taxon>Gunneridae</taxon>
        <taxon>Pentapetalae</taxon>
        <taxon>rosids</taxon>
        <taxon>malvids</taxon>
        <taxon>Sapindales</taxon>
        <taxon>Rutaceae</taxon>
        <taxon>Aurantioideae</taxon>
        <taxon>Citrus</taxon>
    </lineage>
</organism>
<name>A0AAP0MIQ6_9ROSI</name>
<reference evidence="1 2" key="1">
    <citation type="submission" date="2024-05" db="EMBL/GenBank/DDBJ databases">
        <title>Haplotype-resolved chromosome-level genome assembly of Huyou (Citrus changshanensis).</title>
        <authorList>
            <person name="Miao C."/>
            <person name="Chen W."/>
            <person name="Wu Y."/>
            <person name="Wang L."/>
            <person name="Zhao S."/>
            <person name="Grierson D."/>
            <person name="Xu C."/>
            <person name="Chen K."/>
        </authorList>
    </citation>
    <scope>NUCLEOTIDE SEQUENCE [LARGE SCALE GENOMIC DNA]</scope>
    <source>
        <strain evidence="1">01-14</strain>
        <tissue evidence="1">Leaf</tissue>
    </source>
</reference>
<evidence type="ECO:0000313" key="1">
    <source>
        <dbReference type="EMBL" id="KAK9214159.1"/>
    </source>
</evidence>
<keyword evidence="2" id="KW-1185">Reference proteome</keyword>
<proteinExistence type="predicted"/>
<sequence length="121" mass="13994">MGKHKQEKKKKEKRSLNEQFHIYMSTRVKQACKLSLSVICEGLQSNDSESISIQRDEQKFNESISIQRYEQDVDLLDLEAKENKAASDDGFTIDELIVEILAKLESPWGDNCKLLYLARNK</sequence>
<protein>
    <submittedName>
        <fullName evidence="1">Uncharacterized protein</fullName>
    </submittedName>
</protein>
<accession>A0AAP0MIQ6</accession>